<evidence type="ECO:0000313" key="2">
    <source>
        <dbReference type="Proteomes" id="UP001162834"/>
    </source>
</evidence>
<reference evidence="1" key="1">
    <citation type="journal article" date="2022" name="Int. J. Syst. Evol. Microbiol.">
        <title>Pseudomonas aegrilactucae sp. nov. and Pseudomonas morbosilactucae sp. nov., pathogens causing bacterial rot of lettuce in Japan.</title>
        <authorList>
            <person name="Sawada H."/>
            <person name="Fujikawa T."/>
            <person name="Satou M."/>
        </authorList>
    </citation>
    <scope>NUCLEOTIDE SEQUENCE</scope>
    <source>
        <strain evidence="1">0166_1</strain>
    </source>
</reference>
<accession>A0A9E7C172</accession>
<evidence type="ECO:0000313" key="1">
    <source>
        <dbReference type="EMBL" id="UGS37185.1"/>
    </source>
</evidence>
<dbReference type="Proteomes" id="UP001162834">
    <property type="component" value="Chromosome"/>
</dbReference>
<dbReference type="AlphaFoldDB" id="A0A9E7C172"/>
<protein>
    <submittedName>
        <fullName evidence="1">Uncharacterized protein</fullName>
    </submittedName>
</protein>
<dbReference type="KEGG" id="sbae:DSM104329_03600"/>
<keyword evidence="2" id="KW-1185">Reference proteome</keyword>
<name>A0A9E7C172_9ACTN</name>
<organism evidence="1 2">
    <name type="scientific">Capillimicrobium parvum</name>
    <dbReference type="NCBI Taxonomy" id="2884022"/>
    <lineage>
        <taxon>Bacteria</taxon>
        <taxon>Bacillati</taxon>
        <taxon>Actinomycetota</taxon>
        <taxon>Thermoleophilia</taxon>
        <taxon>Solirubrobacterales</taxon>
        <taxon>Capillimicrobiaceae</taxon>
        <taxon>Capillimicrobium</taxon>
    </lineage>
</organism>
<dbReference type="EMBL" id="CP087164">
    <property type="protein sequence ID" value="UGS37185.1"/>
    <property type="molecule type" value="Genomic_DNA"/>
</dbReference>
<sequence length="41" mass="4648">MAANLKVRDRPLSATTWATGDVTRLWPLTHVRRDQVVEVTS</sequence>
<gene>
    <name evidence="1" type="ORF">DSM104329_03600</name>
</gene>
<proteinExistence type="predicted"/>